<dbReference type="EMBL" id="JAKZGO010000002">
    <property type="protein sequence ID" value="MCH7412425.1"/>
    <property type="molecule type" value="Genomic_DNA"/>
</dbReference>
<dbReference type="Proteomes" id="UP001165430">
    <property type="component" value="Unassembled WGS sequence"/>
</dbReference>
<keyword evidence="2" id="KW-0119">Carbohydrate metabolism</keyword>
<keyword evidence="4" id="KW-0732">Signal</keyword>
<proteinExistence type="predicted"/>
<organism evidence="5 6">
    <name type="scientific">Belliella alkalica</name>
    <dbReference type="NCBI Taxonomy" id="1730871"/>
    <lineage>
        <taxon>Bacteria</taxon>
        <taxon>Pseudomonadati</taxon>
        <taxon>Bacteroidota</taxon>
        <taxon>Cytophagia</taxon>
        <taxon>Cytophagales</taxon>
        <taxon>Cyclobacteriaceae</taxon>
        <taxon>Belliella</taxon>
    </lineage>
</organism>
<feature type="signal peptide" evidence="4">
    <location>
        <begin position="1"/>
        <end position="30"/>
    </location>
</feature>
<evidence type="ECO:0000256" key="2">
    <source>
        <dbReference type="ARBA" id="ARBA00023277"/>
    </source>
</evidence>
<protein>
    <recommendedName>
        <fullName evidence="7">Xylosidase/arabinosidase</fullName>
    </recommendedName>
</protein>
<evidence type="ECO:0000256" key="4">
    <source>
        <dbReference type="SAM" id="SignalP"/>
    </source>
</evidence>
<evidence type="ECO:0000256" key="3">
    <source>
        <dbReference type="SAM" id="MobiDB-lite"/>
    </source>
</evidence>
<dbReference type="PANTHER" id="PTHR43772">
    <property type="entry name" value="ENDO-1,4-BETA-XYLANASE"/>
    <property type="match status" value="1"/>
</dbReference>
<sequence>MKKLSLFSKAKDLLKLALGLVMISASVSCAQEETQTSLVQDGKYVHTVAGNPYLPLWEHVPDGEPRVFEDPDNPGKYRAYIIGSHDLRFTSYCGPDIRMWSAPVEDLTSWRDEGAIFTYEIDGQWDVMYAPDLVEVKRKDGTKEYYLYPHSRGPGREAMVAKGSRPDGPFTPINMTEDGRRTIPGSILGFDPAVYIENIDDPNDPDYEIGFRAYGFWGFQRSMAAELDQNTMYSIRPGTEVIPYFLPASNRYGSLRDPEGTQYPNIYEEEDLGTFNFFEASSIRKVGNKYITVFSGYSGPDYGVSSTNSTLRYAVGDSPLGPWKSGGVLVDSRGPVLNEDGTGIILTNGGHNTHGSIEEINGQWYVFYHKPPRGFGFARQPVVAPISIEVDETPVAEGGGARIRAYDPYAENKQWTAKDSQGREYKGAEVTSEGFHMYGLNPYQYYSAGYAAYLSDISIQQDSWDIWDNHMPITQVKDGHIIGYKYFGFGGLEGDKYGLKAFEGTKAGNQTAFNLFLTPKTNKAFKVNVWIDGPYANDTWKGTKIGIIEVPANSKNEPTKFKIDVSEYVDQLDKKHAVYLVAEGDGSEPLFDLMGLAFSAKGKEIERPISPKISISVNGEDVEVPETPVRSTNENGIVGYGLYEVNASLPAGSNSNPKVTAKADNPSVKISIEQAENKDGEATVTCDYRGVIKTYKVRFN</sequence>
<dbReference type="Gene3D" id="2.115.10.20">
    <property type="entry name" value="Glycosyl hydrolase domain, family 43"/>
    <property type="match status" value="1"/>
</dbReference>
<gene>
    <name evidence="5" type="ORF">MM213_02935</name>
</gene>
<dbReference type="PANTHER" id="PTHR43772:SF2">
    <property type="entry name" value="PUTATIVE (AFU_ORTHOLOGUE AFUA_2G04480)-RELATED"/>
    <property type="match status" value="1"/>
</dbReference>
<dbReference type="SUPFAM" id="SSF75005">
    <property type="entry name" value="Arabinanase/levansucrase/invertase"/>
    <property type="match status" value="1"/>
</dbReference>
<dbReference type="PROSITE" id="PS51257">
    <property type="entry name" value="PROKAR_LIPOPROTEIN"/>
    <property type="match status" value="1"/>
</dbReference>
<reference evidence="5" key="1">
    <citation type="submission" date="2022-03" db="EMBL/GenBank/DDBJ databases">
        <title>De novo assembled genomes of Belliella spp. (Cyclobacteriaceae) strains.</title>
        <authorList>
            <person name="Szabo A."/>
            <person name="Korponai K."/>
            <person name="Felfoldi T."/>
        </authorList>
    </citation>
    <scope>NUCLEOTIDE SEQUENCE</scope>
    <source>
        <strain evidence="5">DSM 111903</strain>
    </source>
</reference>
<keyword evidence="1" id="KW-0624">Polysaccharide degradation</keyword>
<name>A0ABS9V8I5_9BACT</name>
<keyword evidence="6" id="KW-1185">Reference proteome</keyword>
<keyword evidence="1" id="KW-0858">Xylan degradation</keyword>
<evidence type="ECO:0008006" key="7">
    <source>
        <dbReference type="Google" id="ProtNLM"/>
    </source>
</evidence>
<comment type="caution">
    <text evidence="5">The sequence shown here is derived from an EMBL/GenBank/DDBJ whole genome shotgun (WGS) entry which is preliminary data.</text>
</comment>
<evidence type="ECO:0000313" key="6">
    <source>
        <dbReference type="Proteomes" id="UP001165430"/>
    </source>
</evidence>
<evidence type="ECO:0000256" key="1">
    <source>
        <dbReference type="ARBA" id="ARBA00022651"/>
    </source>
</evidence>
<dbReference type="RefSeq" id="WP_241410008.1">
    <property type="nucleotide sequence ID" value="NZ_JAKZGO010000002.1"/>
</dbReference>
<feature type="region of interest" description="Disordered" evidence="3">
    <location>
        <begin position="157"/>
        <end position="176"/>
    </location>
</feature>
<evidence type="ECO:0000313" key="5">
    <source>
        <dbReference type="EMBL" id="MCH7412425.1"/>
    </source>
</evidence>
<accession>A0ABS9V8I5</accession>
<dbReference type="InterPro" id="IPR023296">
    <property type="entry name" value="Glyco_hydro_beta-prop_sf"/>
</dbReference>
<feature type="chain" id="PRO_5046269747" description="Xylosidase/arabinosidase" evidence="4">
    <location>
        <begin position="31"/>
        <end position="700"/>
    </location>
</feature>
<dbReference type="InterPro" id="IPR052176">
    <property type="entry name" value="Glycosyl_Hydrlase_43_Enz"/>
</dbReference>